<dbReference type="CDD" id="cd06261">
    <property type="entry name" value="TM_PBP2"/>
    <property type="match status" value="1"/>
</dbReference>
<feature type="domain" description="ABC transmembrane type-1" evidence="8">
    <location>
        <begin position="83"/>
        <end position="297"/>
    </location>
</feature>
<feature type="transmembrane region" description="Helical" evidence="7">
    <location>
        <begin position="171"/>
        <end position="192"/>
    </location>
</feature>
<dbReference type="Pfam" id="PF00528">
    <property type="entry name" value="BPD_transp_1"/>
    <property type="match status" value="1"/>
</dbReference>
<dbReference type="InterPro" id="IPR051393">
    <property type="entry name" value="ABC_transporter_permease"/>
</dbReference>
<reference evidence="9 10" key="1">
    <citation type="submission" date="2024-04" db="EMBL/GenBank/DDBJ databases">
        <title>Polymorphospora sp. isolated from Baiyangdian Lake in Xiong'an New Area.</title>
        <authorList>
            <person name="Zhang X."/>
            <person name="Liu J."/>
        </authorList>
    </citation>
    <scope>NUCLEOTIDE SEQUENCE [LARGE SCALE GENOMIC DNA]</scope>
    <source>
        <strain evidence="9 10">2-325</strain>
    </source>
</reference>
<evidence type="ECO:0000256" key="1">
    <source>
        <dbReference type="ARBA" id="ARBA00004651"/>
    </source>
</evidence>
<keyword evidence="6 7" id="KW-0472">Membrane</keyword>
<feature type="transmembrane region" description="Helical" evidence="7">
    <location>
        <begin position="224"/>
        <end position="250"/>
    </location>
</feature>
<proteinExistence type="inferred from homology"/>
<feature type="transmembrane region" description="Helical" evidence="7">
    <location>
        <begin position="87"/>
        <end position="108"/>
    </location>
</feature>
<accession>A0ABV5D2S3</accession>
<dbReference type="SUPFAM" id="SSF161098">
    <property type="entry name" value="MetI-like"/>
    <property type="match status" value="1"/>
</dbReference>
<evidence type="ECO:0000256" key="6">
    <source>
        <dbReference type="ARBA" id="ARBA00023136"/>
    </source>
</evidence>
<evidence type="ECO:0000313" key="10">
    <source>
        <dbReference type="Proteomes" id="UP001582793"/>
    </source>
</evidence>
<evidence type="ECO:0000313" key="9">
    <source>
        <dbReference type="EMBL" id="MFB6397278.1"/>
    </source>
</evidence>
<evidence type="ECO:0000256" key="4">
    <source>
        <dbReference type="ARBA" id="ARBA00022692"/>
    </source>
</evidence>
<comment type="subcellular location">
    <subcellularLocation>
        <location evidence="1 7">Cell membrane</location>
        <topology evidence="1 7">Multi-pass membrane protein</topology>
    </subcellularLocation>
</comment>
<comment type="similarity">
    <text evidence="7">Belongs to the binding-protein-dependent transport system permease family.</text>
</comment>
<dbReference type="PANTHER" id="PTHR30193">
    <property type="entry name" value="ABC TRANSPORTER PERMEASE PROTEIN"/>
    <property type="match status" value="1"/>
</dbReference>
<dbReference type="InterPro" id="IPR035906">
    <property type="entry name" value="MetI-like_sf"/>
</dbReference>
<dbReference type="Proteomes" id="UP001582793">
    <property type="component" value="Unassembled WGS sequence"/>
</dbReference>
<dbReference type="RefSeq" id="WP_375736416.1">
    <property type="nucleotide sequence ID" value="NZ_JBCGDC010000133.1"/>
</dbReference>
<name>A0ABV5D2S3_9ACTN</name>
<feature type="transmembrane region" description="Helical" evidence="7">
    <location>
        <begin position="26"/>
        <end position="48"/>
    </location>
</feature>
<dbReference type="PROSITE" id="PS50928">
    <property type="entry name" value="ABC_TM1"/>
    <property type="match status" value="1"/>
</dbReference>
<gene>
    <name evidence="9" type="ORF">AAFH96_29900</name>
</gene>
<keyword evidence="4 7" id="KW-0812">Transmembrane</keyword>
<keyword evidence="10" id="KW-1185">Reference proteome</keyword>
<organism evidence="9 10">
    <name type="scientific">Polymorphospora lycopeni</name>
    <dbReference type="NCBI Taxonomy" id="3140240"/>
    <lineage>
        <taxon>Bacteria</taxon>
        <taxon>Bacillati</taxon>
        <taxon>Actinomycetota</taxon>
        <taxon>Actinomycetes</taxon>
        <taxon>Micromonosporales</taxon>
        <taxon>Micromonosporaceae</taxon>
        <taxon>Polymorphospora</taxon>
    </lineage>
</organism>
<protein>
    <submittedName>
        <fullName evidence="9">Sugar ABC transporter permease</fullName>
    </submittedName>
</protein>
<dbReference type="PANTHER" id="PTHR30193:SF37">
    <property type="entry name" value="INNER MEMBRANE ABC TRANSPORTER PERMEASE PROTEIN YCJO"/>
    <property type="match status" value="1"/>
</dbReference>
<sequence>MATQPTAVVPPSHAAARRAARRRERLGEVALIGPAIVVVLGVLVYPLIHSLWLSLTEPTDDGSTFGLGSYAAVFSDPVLPIALRNTFLFAAIAIVGSIVLGLGMALLLNLPSPLRSFGRAAMLIPWSMSQVAVAVIWGWIYNGSYGALNGLLFELGLIDAYRAWLNDGTTAFVLLGAAFIWSIAPYATLIFLSGLQAIPREQYEAAQIDQANVFQRFRYITLPWLRSSFAVVFVVASLEGFLAFSLVYMLTNGGPGYETTVLAWWGYATMFTYGAAEKGAAILYFLTAIVMAVSLVYMRALRRPAV</sequence>
<keyword evidence="2 7" id="KW-0813">Transport</keyword>
<keyword evidence="5 7" id="KW-1133">Transmembrane helix</keyword>
<comment type="caution">
    <text evidence="9">The sequence shown here is derived from an EMBL/GenBank/DDBJ whole genome shotgun (WGS) entry which is preliminary data.</text>
</comment>
<evidence type="ECO:0000256" key="7">
    <source>
        <dbReference type="RuleBase" id="RU363032"/>
    </source>
</evidence>
<evidence type="ECO:0000256" key="3">
    <source>
        <dbReference type="ARBA" id="ARBA00022475"/>
    </source>
</evidence>
<dbReference type="Gene3D" id="1.10.3720.10">
    <property type="entry name" value="MetI-like"/>
    <property type="match status" value="1"/>
</dbReference>
<evidence type="ECO:0000256" key="5">
    <source>
        <dbReference type="ARBA" id="ARBA00022989"/>
    </source>
</evidence>
<feature type="transmembrane region" description="Helical" evidence="7">
    <location>
        <begin position="279"/>
        <end position="298"/>
    </location>
</feature>
<keyword evidence="3" id="KW-1003">Cell membrane</keyword>
<dbReference type="EMBL" id="JBCGDC010000133">
    <property type="protein sequence ID" value="MFB6397278.1"/>
    <property type="molecule type" value="Genomic_DNA"/>
</dbReference>
<evidence type="ECO:0000256" key="2">
    <source>
        <dbReference type="ARBA" id="ARBA00022448"/>
    </source>
</evidence>
<evidence type="ECO:0000259" key="8">
    <source>
        <dbReference type="PROSITE" id="PS50928"/>
    </source>
</evidence>
<dbReference type="InterPro" id="IPR000515">
    <property type="entry name" value="MetI-like"/>
</dbReference>